<dbReference type="Proteomes" id="UP001596044">
    <property type="component" value="Unassembled WGS sequence"/>
</dbReference>
<sequence length="83" mass="9016">MLQSDFAGSAARIRGAAPPGPAAAGQNRTKERCRPSEHAVVRFFRTTAEEARPNRAAVRFCRLSGADSWRSPARACCSWAKPD</sequence>
<evidence type="ECO:0000313" key="3">
    <source>
        <dbReference type="Proteomes" id="UP001596044"/>
    </source>
</evidence>
<evidence type="ECO:0000313" key="2">
    <source>
        <dbReference type="EMBL" id="MFC5447745.1"/>
    </source>
</evidence>
<proteinExistence type="predicted"/>
<protein>
    <submittedName>
        <fullName evidence="2">Uncharacterized protein</fullName>
    </submittedName>
</protein>
<dbReference type="EMBL" id="JBHSMJ010000009">
    <property type="protein sequence ID" value="MFC5447745.1"/>
    <property type="molecule type" value="Genomic_DNA"/>
</dbReference>
<feature type="region of interest" description="Disordered" evidence="1">
    <location>
        <begin position="1"/>
        <end position="32"/>
    </location>
</feature>
<gene>
    <name evidence="2" type="ORF">ACFPOG_05710</name>
</gene>
<feature type="compositionally biased region" description="Low complexity" evidence="1">
    <location>
        <begin position="7"/>
        <end position="25"/>
    </location>
</feature>
<dbReference type="RefSeq" id="WP_377523815.1">
    <property type="nucleotide sequence ID" value="NZ_JBHSMJ010000009.1"/>
</dbReference>
<reference evidence="3" key="1">
    <citation type="journal article" date="2019" name="Int. J. Syst. Evol. Microbiol.">
        <title>The Global Catalogue of Microorganisms (GCM) 10K type strain sequencing project: providing services to taxonomists for standard genome sequencing and annotation.</title>
        <authorList>
            <consortium name="The Broad Institute Genomics Platform"/>
            <consortium name="The Broad Institute Genome Sequencing Center for Infectious Disease"/>
            <person name="Wu L."/>
            <person name="Ma J."/>
        </authorList>
    </citation>
    <scope>NUCLEOTIDE SEQUENCE [LARGE SCALE GENOMIC DNA]</scope>
    <source>
        <strain evidence="3">KACC 11904</strain>
    </source>
</reference>
<organism evidence="2 3">
    <name type="scientific">Paenibacillus aestuarii</name>
    <dbReference type="NCBI Taxonomy" id="516965"/>
    <lineage>
        <taxon>Bacteria</taxon>
        <taxon>Bacillati</taxon>
        <taxon>Bacillota</taxon>
        <taxon>Bacilli</taxon>
        <taxon>Bacillales</taxon>
        <taxon>Paenibacillaceae</taxon>
        <taxon>Paenibacillus</taxon>
    </lineage>
</organism>
<comment type="caution">
    <text evidence="2">The sequence shown here is derived from an EMBL/GenBank/DDBJ whole genome shotgun (WGS) entry which is preliminary data.</text>
</comment>
<accession>A0ABW0K2U8</accession>
<keyword evidence="3" id="KW-1185">Reference proteome</keyword>
<evidence type="ECO:0000256" key="1">
    <source>
        <dbReference type="SAM" id="MobiDB-lite"/>
    </source>
</evidence>
<name>A0ABW0K2U8_9BACL</name>